<evidence type="ECO:0000313" key="3">
    <source>
        <dbReference type="Proteomes" id="UP000253273"/>
    </source>
</evidence>
<proteinExistence type="predicted"/>
<dbReference type="InterPro" id="IPR058442">
    <property type="entry name" value="DUF8129"/>
</dbReference>
<accession>A0A345E803</accession>
<sequence>MSRTNGGGILEELPPATLLETDHLRLIRAGVACMHDIETVRAYVAHENQHRRRRWVLRMLADRAASLRESAPKDHSS</sequence>
<organism evidence="2 3">
    <name type="scientific">Haloplanus rubicundus</name>
    <dbReference type="NCBI Taxonomy" id="1547898"/>
    <lineage>
        <taxon>Archaea</taxon>
        <taxon>Methanobacteriati</taxon>
        <taxon>Methanobacteriota</taxon>
        <taxon>Stenosarchaea group</taxon>
        <taxon>Halobacteria</taxon>
        <taxon>Halobacteriales</taxon>
        <taxon>Haloferacaceae</taxon>
        <taxon>Haloplanus</taxon>
    </lineage>
</organism>
<dbReference type="KEGG" id="haj:DU500_17790"/>
<gene>
    <name evidence="2" type="ORF">DU500_17790</name>
</gene>
<evidence type="ECO:0000259" key="1">
    <source>
        <dbReference type="Pfam" id="PF26450"/>
    </source>
</evidence>
<dbReference type="Pfam" id="PF26450">
    <property type="entry name" value="DUF8129"/>
    <property type="match status" value="1"/>
</dbReference>
<keyword evidence="3" id="KW-1185">Reference proteome</keyword>
<dbReference type="EMBL" id="CP031152">
    <property type="protein sequence ID" value="AXG08325.1"/>
    <property type="molecule type" value="Genomic_DNA"/>
</dbReference>
<protein>
    <recommendedName>
        <fullName evidence="1">DUF8129 domain-containing protein</fullName>
    </recommendedName>
</protein>
<dbReference type="Proteomes" id="UP000253273">
    <property type="component" value="Plasmid pCBA1113-02"/>
</dbReference>
<geneLocation type="plasmid" evidence="2 3">
    <name>pCBA1113-02</name>
</geneLocation>
<keyword evidence="2" id="KW-0614">Plasmid</keyword>
<name>A0A345E803_9EURY</name>
<reference evidence="2 3" key="1">
    <citation type="submission" date="2018-07" db="EMBL/GenBank/DDBJ databases">
        <title>Genome sequences of Haloplanus sp. CBA1113.</title>
        <authorList>
            <person name="Kim Y.B."/>
            <person name="Roh S.W."/>
        </authorList>
    </citation>
    <scope>NUCLEOTIDE SEQUENCE [LARGE SCALE GENOMIC DNA]</scope>
    <source>
        <strain evidence="2 3">CBA1113</strain>
        <plasmid evidence="2 3">pCBA1113-02</plasmid>
    </source>
</reference>
<evidence type="ECO:0000313" key="2">
    <source>
        <dbReference type="EMBL" id="AXG08325.1"/>
    </source>
</evidence>
<feature type="domain" description="DUF8129" evidence="1">
    <location>
        <begin position="15"/>
        <end position="69"/>
    </location>
</feature>
<dbReference type="AlphaFoldDB" id="A0A345E803"/>